<evidence type="ECO:0000313" key="3">
    <source>
        <dbReference type="Proteomes" id="UP000029917"/>
    </source>
</evidence>
<evidence type="ECO:0000256" key="1">
    <source>
        <dbReference type="SAM" id="Coils"/>
    </source>
</evidence>
<dbReference type="Proteomes" id="UP000029917">
    <property type="component" value="Unassembled WGS sequence"/>
</dbReference>
<sequence>MMRFLRNLFGCGRREAAFDEDWQREKAARAELRLQISDELMRLENQAKTASAAARLIRRLERDVTQC</sequence>
<keyword evidence="1" id="KW-0175">Coiled coil</keyword>
<feature type="coiled-coil region" evidence="1">
    <location>
        <begin position="33"/>
        <end position="63"/>
    </location>
</feature>
<dbReference type="STRING" id="690417.IC63_03085"/>
<organism evidence="2 3">
    <name type="scientific">Paracoccus sphaerophysae</name>
    <dbReference type="NCBI Taxonomy" id="690417"/>
    <lineage>
        <taxon>Bacteria</taxon>
        <taxon>Pseudomonadati</taxon>
        <taxon>Pseudomonadota</taxon>
        <taxon>Alphaproteobacteria</taxon>
        <taxon>Rhodobacterales</taxon>
        <taxon>Paracoccaceae</taxon>
        <taxon>Paracoccus</taxon>
    </lineage>
</organism>
<dbReference type="AlphaFoldDB" id="A0A099FEU5"/>
<gene>
    <name evidence="2" type="ORF">IC63_03085</name>
</gene>
<name>A0A099FEU5_9RHOB</name>
<dbReference type="RefSeq" id="WP_036716821.1">
    <property type="nucleotide sequence ID" value="NZ_JRKS01000005.1"/>
</dbReference>
<protein>
    <submittedName>
        <fullName evidence="2">Uncharacterized protein</fullName>
    </submittedName>
</protein>
<reference evidence="2 3" key="2">
    <citation type="submission" date="2014-10" db="EMBL/GenBank/DDBJ databases">
        <title>Paracoccus sanguinis sp. nov., isolated from clinical specimens of New York State patients.</title>
        <authorList>
            <person name="Mingle L.A."/>
            <person name="Cole J.A."/>
            <person name="Lapierre P."/>
            <person name="Musser K.A."/>
        </authorList>
    </citation>
    <scope>NUCLEOTIDE SEQUENCE [LARGE SCALE GENOMIC DNA]</scope>
    <source>
        <strain evidence="2 3">HAMBI 3106</strain>
    </source>
</reference>
<comment type="caution">
    <text evidence="2">The sequence shown here is derived from an EMBL/GenBank/DDBJ whole genome shotgun (WGS) entry which is preliminary data.</text>
</comment>
<evidence type="ECO:0000313" key="2">
    <source>
        <dbReference type="EMBL" id="KGJ09019.1"/>
    </source>
</evidence>
<keyword evidence="3" id="KW-1185">Reference proteome</keyword>
<proteinExistence type="predicted"/>
<accession>A0A099FEU5</accession>
<reference evidence="2 3" key="1">
    <citation type="submission" date="2014-09" db="EMBL/GenBank/DDBJ databases">
        <authorList>
            <person name="McGinnis J.M."/>
            <person name="Wolfgang W.J."/>
        </authorList>
    </citation>
    <scope>NUCLEOTIDE SEQUENCE [LARGE SCALE GENOMIC DNA]</scope>
    <source>
        <strain evidence="2 3">HAMBI 3106</strain>
    </source>
</reference>
<dbReference type="EMBL" id="JRKS01000005">
    <property type="protein sequence ID" value="KGJ09019.1"/>
    <property type="molecule type" value="Genomic_DNA"/>
</dbReference>